<dbReference type="GO" id="GO:0005960">
    <property type="term" value="C:glycine cleavage complex"/>
    <property type="evidence" value="ECO:0007669"/>
    <property type="project" value="InterPro"/>
</dbReference>
<dbReference type="HAMAP" id="MF_00272">
    <property type="entry name" value="GcvH"/>
    <property type="match status" value="1"/>
</dbReference>
<dbReference type="Gene3D" id="2.40.50.100">
    <property type="match status" value="1"/>
</dbReference>
<accession>A0A1W9S0D8</accession>
<dbReference type="NCBIfam" id="TIGR00527">
    <property type="entry name" value="gcvH"/>
    <property type="match status" value="1"/>
</dbReference>
<dbReference type="PANTHER" id="PTHR11715">
    <property type="entry name" value="GLYCINE CLEAVAGE SYSTEM H PROTEIN"/>
    <property type="match status" value="1"/>
</dbReference>
<protein>
    <recommendedName>
        <fullName evidence="3">Glycine cleavage system H protein</fullName>
    </recommendedName>
</protein>
<dbReference type="InterPro" id="IPR017453">
    <property type="entry name" value="GCV_H_sub"/>
</dbReference>
<dbReference type="PANTHER" id="PTHR11715:SF3">
    <property type="entry name" value="GLYCINE CLEAVAGE SYSTEM H PROTEIN-RELATED"/>
    <property type="match status" value="1"/>
</dbReference>
<comment type="caution">
    <text evidence="6">The sequence shown here is derived from an EMBL/GenBank/DDBJ whole genome shotgun (WGS) entry which is preliminary data.</text>
</comment>
<evidence type="ECO:0000259" key="5">
    <source>
        <dbReference type="PROSITE" id="PS50968"/>
    </source>
</evidence>
<proteinExistence type="inferred from homology"/>
<evidence type="ECO:0000313" key="7">
    <source>
        <dbReference type="Proteomes" id="UP000192611"/>
    </source>
</evidence>
<dbReference type="GO" id="GO:0005737">
    <property type="term" value="C:cytoplasm"/>
    <property type="evidence" value="ECO:0007669"/>
    <property type="project" value="TreeGrafter"/>
</dbReference>
<dbReference type="SUPFAM" id="SSF51230">
    <property type="entry name" value="Single hybrid motif"/>
    <property type="match status" value="1"/>
</dbReference>
<comment type="cofactor">
    <cofactor evidence="3">
        <name>(R)-lipoate</name>
        <dbReference type="ChEBI" id="CHEBI:83088"/>
    </cofactor>
    <text evidence="3">Binds 1 lipoyl cofactor covalently.</text>
</comment>
<dbReference type="InterPro" id="IPR033753">
    <property type="entry name" value="GCV_H/Fam206"/>
</dbReference>
<evidence type="ECO:0000256" key="2">
    <source>
        <dbReference type="ARBA" id="ARBA00022823"/>
    </source>
</evidence>
<organism evidence="6 7">
    <name type="scientific">Candidatus Coatesbacteria bacterium 4484_99</name>
    <dbReference type="NCBI Taxonomy" id="1970774"/>
    <lineage>
        <taxon>Bacteria</taxon>
        <taxon>Candidatus Coatesiibacteriota</taxon>
    </lineage>
</organism>
<keyword evidence="2 3" id="KW-0450">Lipoyl</keyword>
<gene>
    <name evidence="3" type="primary">gcvH</name>
    <name evidence="6" type="ORF">B6D57_04830</name>
</gene>
<comment type="subunit">
    <text evidence="3">The glycine cleavage system is composed of four proteins: P, T, L and H.</text>
</comment>
<dbReference type="InterPro" id="IPR011053">
    <property type="entry name" value="Single_hybrid_motif"/>
</dbReference>
<dbReference type="GO" id="GO:0019464">
    <property type="term" value="P:glycine decarboxylation via glycine cleavage system"/>
    <property type="evidence" value="ECO:0007669"/>
    <property type="project" value="UniProtKB-UniRule"/>
</dbReference>
<dbReference type="AlphaFoldDB" id="A0A1W9S0D8"/>
<dbReference type="PROSITE" id="PS00189">
    <property type="entry name" value="LIPOYL"/>
    <property type="match status" value="1"/>
</dbReference>
<dbReference type="NCBIfam" id="NF002270">
    <property type="entry name" value="PRK01202.1"/>
    <property type="match status" value="1"/>
</dbReference>
<evidence type="ECO:0000256" key="4">
    <source>
        <dbReference type="PIRSR" id="PIRSR617453-50"/>
    </source>
</evidence>
<dbReference type="Proteomes" id="UP000192611">
    <property type="component" value="Unassembled WGS sequence"/>
</dbReference>
<evidence type="ECO:0000313" key="6">
    <source>
        <dbReference type="EMBL" id="OQX90112.1"/>
    </source>
</evidence>
<evidence type="ECO:0000256" key="1">
    <source>
        <dbReference type="ARBA" id="ARBA00009249"/>
    </source>
</evidence>
<dbReference type="GO" id="GO:0009249">
    <property type="term" value="P:protein lipoylation"/>
    <property type="evidence" value="ECO:0007669"/>
    <property type="project" value="TreeGrafter"/>
</dbReference>
<dbReference type="EMBL" id="NATQ01000101">
    <property type="protein sequence ID" value="OQX90112.1"/>
    <property type="molecule type" value="Genomic_DNA"/>
</dbReference>
<reference evidence="7" key="1">
    <citation type="submission" date="2017-03" db="EMBL/GenBank/DDBJ databases">
        <title>Novel pathways for hydrocarbon cycling and metabolic interdependencies in hydrothermal sediment communities.</title>
        <authorList>
            <person name="Dombrowski N."/>
            <person name="Seitz K."/>
            <person name="Teske A."/>
            <person name="Baker B."/>
        </authorList>
    </citation>
    <scope>NUCLEOTIDE SEQUENCE [LARGE SCALE GENOMIC DNA]</scope>
</reference>
<feature type="modified residue" description="N6-lipoyllysine" evidence="3 4">
    <location>
        <position position="58"/>
    </location>
</feature>
<comment type="function">
    <text evidence="3">The glycine cleavage system catalyzes the degradation of glycine. The H protein shuttles the methylamine group of glycine from the P protein to the T protein.</text>
</comment>
<dbReference type="PROSITE" id="PS50968">
    <property type="entry name" value="BIOTINYL_LIPOYL"/>
    <property type="match status" value="1"/>
</dbReference>
<comment type="similarity">
    <text evidence="1 3">Belongs to the GcvH family.</text>
</comment>
<evidence type="ECO:0000256" key="3">
    <source>
        <dbReference type="HAMAP-Rule" id="MF_00272"/>
    </source>
</evidence>
<dbReference type="InterPro" id="IPR000089">
    <property type="entry name" value="Biotin_lipoyl"/>
</dbReference>
<sequence length="122" mass="13779">MVKFTKTHEWIAVDDDEGVVGITEYAQKELGEIVYVEMREIGETVEKGEEIGVIESVKAASDVYAPVSGEIVEVNEELEEDPEMINRDAMGDGWLLKIRLSNPDELEELLSEEEYEKLTEEG</sequence>
<feature type="domain" description="Lipoyl-binding" evidence="5">
    <location>
        <begin position="17"/>
        <end position="99"/>
    </location>
</feature>
<dbReference type="Pfam" id="PF01597">
    <property type="entry name" value="GCV_H"/>
    <property type="match status" value="1"/>
</dbReference>
<dbReference type="InterPro" id="IPR003016">
    <property type="entry name" value="2-oxoA_DH_lipoyl-BS"/>
</dbReference>
<dbReference type="CDD" id="cd06848">
    <property type="entry name" value="GCS_H"/>
    <property type="match status" value="1"/>
</dbReference>
<dbReference type="InterPro" id="IPR002930">
    <property type="entry name" value="GCV_H"/>
</dbReference>
<name>A0A1W9S0D8_9BACT</name>